<feature type="binding site" evidence="7">
    <location>
        <position position="192"/>
    </location>
    <ligand>
        <name>substrate</name>
    </ligand>
</feature>
<keyword evidence="9" id="KW-1185">Reference proteome</keyword>
<dbReference type="PANTHER" id="PTHR20919">
    <property type="entry name" value="HOMOSERINE O-SUCCINYLTRANSFERASE"/>
    <property type="match status" value="1"/>
</dbReference>
<comment type="similarity">
    <text evidence="7">Belongs to the MetA family.</text>
</comment>
<keyword evidence="4 7" id="KW-0486">Methionine biosynthesis</keyword>
<evidence type="ECO:0000256" key="3">
    <source>
        <dbReference type="ARBA" id="ARBA00022679"/>
    </source>
</evidence>
<dbReference type="EMBL" id="JBBMFD010000029">
    <property type="protein sequence ID" value="MEQ2441548.1"/>
    <property type="molecule type" value="Genomic_DNA"/>
</dbReference>
<organism evidence="8 9">
    <name type="scientific">Solibaculum intestinale</name>
    <dbReference type="NCBI Taxonomy" id="3133165"/>
    <lineage>
        <taxon>Bacteria</taxon>
        <taxon>Bacillati</taxon>
        <taxon>Bacillota</taxon>
        <taxon>Clostridia</taxon>
        <taxon>Eubacteriales</taxon>
        <taxon>Oscillospiraceae</taxon>
        <taxon>Solibaculum</taxon>
    </lineage>
</organism>
<evidence type="ECO:0000256" key="4">
    <source>
        <dbReference type="ARBA" id="ARBA00023167"/>
    </source>
</evidence>
<evidence type="ECO:0000256" key="2">
    <source>
        <dbReference type="ARBA" id="ARBA00022605"/>
    </source>
</evidence>
<protein>
    <recommendedName>
        <fullName evidence="7">Homoserine O-acetyltransferase</fullName>
        <shortName evidence="7">HAT</shortName>
        <ecNumber evidence="7">2.3.1.31</ecNumber>
    </recommendedName>
    <alternativeName>
        <fullName evidence="7">Homoserine transacetylase</fullName>
        <shortName evidence="7">HTA</shortName>
    </alternativeName>
</protein>
<evidence type="ECO:0000256" key="7">
    <source>
        <dbReference type="HAMAP-Rule" id="MF_00295"/>
    </source>
</evidence>
<keyword evidence="5 7" id="KW-0012">Acyltransferase</keyword>
<feature type="active site" description="Proton acceptor" evidence="7">
    <location>
        <position position="235"/>
    </location>
</feature>
<evidence type="ECO:0000313" key="8">
    <source>
        <dbReference type="EMBL" id="MEQ2441548.1"/>
    </source>
</evidence>
<evidence type="ECO:0000313" key="9">
    <source>
        <dbReference type="Proteomes" id="UP001489509"/>
    </source>
</evidence>
<keyword evidence="3 7" id="KW-0808">Transferase</keyword>
<accession>A0ABV1E2K7</accession>
<dbReference type="Proteomes" id="UP001489509">
    <property type="component" value="Unassembled WGS sequence"/>
</dbReference>
<feature type="active site" description="Acyl-thioester intermediate" evidence="7">
    <location>
        <position position="142"/>
    </location>
</feature>
<dbReference type="NCBIfam" id="TIGR01001">
    <property type="entry name" value="metA"/>
    <property type="match status" value="1"/>
</dbReference>
<sequence length="307" mass="35656">MPIKIPDTLPARKVLEAENIFVMSRERAAKQDIRPLRILILNIMPTKIATETQLLRLLGNTPLQVEIDLLQTATHTPKNVSAQHLLDFYKVFDEVRGNRYDGLIITGAPVENLAFEEVDYWQELCEIMEWSKTHVFSTFHICWGGQAGLYYHYGIPKYPLEEKLSGVFRHRATGTLHPLVRGFDEYFYAPHSRHTGIRREDVLKHSELQILAESADAGVYLIATGDGRQIFVMGHAEYDRETLAKEYERDLKRGLHPRIPRNYFVQDDPQTIPPMIWRSHASLLFSNWLNYFVYQRTPFDLNELSSK</sequence>
<comment type="subcellular location">
    <subcellularLocation>
        <location evidence="7">Cytoplasm</location>
    </subcellularLocation>
</comment>
<comment type="caution">
    <text evidence="7">Lacks conserved residue(s) required for the propagation of feature annotation.</text>
</comment>
<feature type="site" description="Important for substrate specificity" evidence="7">
    <location>
        <position position="192"/>
    </location>
</feature>
<evidence type="ECO:0000256" key="6">
    <source>
        <dbReference type="ARBA" id="ARBA00049043"/>
    </source>
</evidence>
<proteinExistence type="inferred from homology"/>
<dbReference type="PIRSF" id="PIRSF000450">
    <property type="entry name" value="H_ser_succinyltr"/>
    <property type="match status" value="1"/>
</dbReference>
<name>A0ABV1E2K7_9FIRM</name>
<comment type="catalytic activity">
    <reaction evidence="6 7">
        <text>L-homoserine + acetyl-CoA = O-acetyl-L-homoserine + CoA</text>
        <dbReference type="Rhea" id="RHEA:13701"/>
        <dbReference type="ChEBI" id="CHEBI:57287"/>
        <dbReference type="ChEBI" id="CHEBI:57288"/>
        <dbReference type="ChEBI" id="CHEBI:57476"/>
        <dbReference type="ChEBI" id="CHEBI:57716"/>
        <dbReference type="EC" id="2.3.1.31"/>
    </reaction>
</comment>
<dbReference type="Pfam" id="PF04204">
    <property type="entry name" value="HTS"/>
    <property type="match status" value="1"/>
</dbReference>
<dbReference type="InterPro" id="IPR005697">
    <property type="entry name" value="HST_MetA"/>
</dbReference>
<dbReference type="CDD" id="cd03131">
    <property type="entry name" value="GATase1_HTS"/>
    <property type="match status" value="1"/>
</dbReference>
<dbReference type="InterPro" id="IPR033752">
    <property type="entry name" value="MetA_family"/>
</dbReference>
<dbReference type="EC" id="2.3.1.31" evidence="7"/>
<comment type="caution">
    <text evidence="8">The sequence shown here is derived from an EMBL/GenBank/DDBJ whole genome shotgun (WGS) entry which is preliminary data.</text>
</comment>
<gene>
    <name evidence="8" type="primary">metA</name>
    <name evidence="7" type="synonym">metAA</name>
    <name evidence="8" type="ORF">WMO26_11985</name>
</gene>
<dbReference type="RefSeq" id="WP_349220699.1">
    <property type="nucleotide sequence ID" value="NZ_JBBMFD010000029.1"/>
</dbReference>
<dbReference type="InterPro" id="IPR029062">
    <property type="entry name" value="Class_I_gatase-like"/>
</dbReference>
<dbReference type="HAMAP" id="MF_00295">
    <property type="entry name" value="MetA_acyltransf"/>
    <property type="match status" value="1"/>
</dbReference>
<feature type="site" description="Important for acyl-CoA specificity" evidence="7">
    <location>
        <position position="111"/>
    </location>
</feature>
<keyword evidence="1 7" id="KW-0963">Cytoplasm</keyword>
<comment type="function">
    <text evidence="7">Transfers an acetyl group from acetyl-CoA to L-homoserine, forming acetyl-L-homoserine.</text>
</comment>
<dbReference type="Gene3D" id="3.40.50.880">
    <property type="match status" value="1"/>
</dbReference>
<reference evidence="8 9" key="1">
    <citation type="submission" date="2024-03" db="EMBL/GenBank/DDBJ databases">
        <title>Human intestinal bacterial collection.</title>
        <authorList>
            <person name="Pauvert C."/>
            <person name="Hitch T.C.A."/>
            <person name="Clavel T."/>
        </authorList>
    </citation>
    <scope>NUCLEOTIDE SEQUENCE [LARGE SCALE GENOMIC DNA]</scope>
    <source>
        <strain evidence="8 9">CLA-JM-H44</strain>
    </source>
</reference>
<feature type="binding site" evidence="7">
    <location>
        <position position="163"/>
    </location>
    <ligand>
        <name>substrate</name>
    </ligand>
</feature>
<evidence type="ECO:0000256" key="5">
    <source>
        <dbReference type="ARBA" id="ARBA00023315"/>
    </source>
</evidence>
<dbReference type="PANTHER" id="PTHR20919:SF0">
    <property type="entry name" value="HOMOSERINE O-SUCCINYLTRANSFERASE"/>
    <property type="match status" value="1"/>
</dbReference>
<keyword evidence="2 7" id="KW-0028">Amino-acid biosynthesis</keyword>
<comment type="pathway">
    <text evidence="7">Amino-acid biosynthesis; L-methionine biosynthesis via de novo pathway; O-acetyl-L-homoserine from L-homoserine: step 1/1.</text>
</comment>
<feature type="binding site" evidence="7">
    <location>
        <position position="249"/>
    </location>
    <ligand>
        <name>substrate</name>
    </ligand>
</feature>
<evidence type="ECO:0000256" key="1">
    <source>
        <dbReference type="ARBA" id="ARBA00022490"/>
    </source>
</evidence>
<dbReference type="GO" id="GO:0008899">
    <property type="term" value="F:homoserine O-succinyltransferase activity"/>
    <property type="evidence" value="ECO:0007669"/>
    <property type="project" value="UniProtKB-EC"/>
</dbReference>
<dbReference type="SUPFAM" id="SSF52317">
    <property type="entry name" value="Class I glutamine amidotransferase-like"/>
    <property type="match status" value="1"/>
</dbReference>
<feature type="active site" evidence="7">
    <location>
        <position position="237"/>
    </location>
</feature>